<comment type="caution">
    <text evidence="1">The sequence shown here is derived from an EMBL/GenBank/DDBJ whole genome shotgun (WGS) entry which is preliminary data.</text>
</comment>
<sequence length="67" mass="6864">MDAFVAAEDIEGDSAVTVRVVGLSVSGAFLRELGDGVGFGARGGRVVHACLASRVSGVTILMPENWS</sequence>
<protein>
    <submittedName>
        <fullName evidence="1">Uncharacterized protein</fullName>
    </submittedName>
</protein>
<name>A0A231GTC5_9NOCA</name>
<keyword evidence="2" id="KW-1185">Reference proteome</keyword>
<dbReference type="AlphaFoldDB" id="A0A231GTC5"/>
<dbReference type="Proteomes" id="UP000215506">
    <property type="component" value="Unassembled WGS sequence"/>
</dbReference>
<proteinExistence type="predicted"/>
<reference evidence="1 2" key="1">
    <citation type="submission" date="2017-07" db="EMBL/GenBank/DDBJ databases">
        <title>First draft Genome Sequence of Nocardia cerradoensis isolated from human infection.</title>
        <authorList>
            <person name="Carrasco G."/>
        </authorList>
    </citation>
    <scope>NUCLEOTIDE SEQUENCE [LARGE SCALE GENOMIC DNA]</scope>
    <source>
        <strain evidence="1 2">CNM20130759</strain>
    </source>
</reference>
<evidence type="ECO:0000313" key="1">
    <source>
        <dbReference type="EMBL" id="OXR39828.1"/>
    </source>
</evidence>
<dbReference type="EMBL" id="NGAF01000060">
    <property type="protein sequence ID" value="OXR39828.1"/>
    <property type="molecule type" value="Genomic_DNA"/>
</dbReference>
<gene>
    <name evidence="1" type="ORF">B7C42_08116</name>
</gene>
<organism evidence="1 2">
    <name type="scientific">Nocardia cerradoensis</name>
    <dbReference type="NCBI Taxonomy" id="85688"/>
    <lineage>
        <taxon>Bacteria</taxon>
        <taxon>Bacillati</taxon>
        <taxon>Actinomycetota</taxon>
        <taxon>Actinomycetes</taxon>
        <taxon>Mycobacteriales</taxon>
        <taxon>Nocardiaceae</taxon>
        <taxon>Nocardia</taxon>
    </lineage>
</organism>
<evidence type="ECO:0000313" key="2">
    <source>
        <dbReference type="Proteomes" id="UP000215506"/>
    </source>
</evidence>
<accession>A0A231GTC5</accession>